<gene>
    <name evidence="1" type="ORF">QJS10_CPB19g00845</name>
</gene>
<keyword evidence="2" id="KW-1185">Reference proteome</keyword>
<dbReference type="InterPro" id="IPR012337">
    <property type="entry name" value="RNaseH-like_sf"/>
</dbReference>
<reference evidence="1" key="1">
    <citation type="journal article" date="2023" name="Nat. Commun.">
        <title>Diploid and tetraploid genomes of Acorus and the evolution of monocots.</title>
        <authorList>
            <person name="Ma L."/>
            <person name="Liu K.W."/>
            <person name="Li Z."/>
            <person name="Hsiao Y.Y."/>
            <person name="Qi Y."/>
            <person name="Fu T."/>
            <person name="Tang G.D."/>
            <person name="Zhang D."/>
            <person name="Sun W.H."/>
            <person name="Liu D.K."/>
            <person name="Li Y."/>
            <person name="Chen G.Z."/>
            <person name="Liu X.D."/>
            <person name="Liao X.Y."/>
            <person name="Jiang Y.T."/>
            <person name="Yu X."/>
            <person name="Hao Y."/>
            <person name="Huang J."/>
            <person name="Zhao X.W."/>
            <person name="Ke S."/>
            <person name="Chen Y.Y."/>
            <person name="Wu W.L."/>
            <person name="Hsu J.L."/>
            <person name="Lin Y.F."/>
            <person name="Huang M.D."/>
            <person name="Li C.Y."/>
            <person name="Huang L."/>
            <person name="Wang Z.W."/>
            <person name="Zhao X."/>
            <person name="Zhong W.Y."/>
            <person name="Peng D.H."/>
            <person name="Ahmad S."/>
            <person name="Lan S."/>
            <person name="Zhang J.S."/>
            <person name="Tsai W.C."/>
            <person name="Van de Peer Y."/>
            <person name="Liu Z.J."/>
        </authorList>
    </citation>
    <scope>NUCLEOTIDE SEQUENCE</scope>
    <source>
        <strain evidence="1">CP</strain>
    </source>
</reference>
<proteinExistence type="predicted"/>
<evidence type="ECO:0000313" key="2">
    <source>
        <dbReference type="Proteomes" id="UP001180020"/>
    </source>
</evidence>
<dbReference type="GO" id="GO:0003676">
    <property type="term" value="F:nucleic acid binding"/>
    <property type="evidence" value="ECO:0007669"/>
    <property type="project" value="InterPro"/>
</dbReference>
<name>A0AAV9CGC4_ACOCL</name>
<accession>A0AAV9CGC4</accession>
<dbReference type="SUPFAM" id="SSF53098">
    <property type="entry name" value="Ribonuclease H-like"/>
    <property type="match status" value="1"/>
</dbReference>
<dbReference type="AlphaFoldDB" id="A0AAV9CGC4"/>
<reference evidence="1" key="2">
    <citation type="submission" date="2023-06" db="EMBL/GenBank/DDBJ databases">
        <authorList>
            <person name="Ma L."/>
            <person name="Liu K.-W."/>
            <person name="Li Z."/>
            <person name="Hsiao Y.-Y."/>
            <person name="Qi Y."/>
            <person name="Fu T."/>
            <person name="Tang G."/>
            <person name="Zhang D."/>
            <person name="Sun W.-H."/>
            <person name="Liu D.-K."/>
            <person name="Li Y."/>
            <person name="Chen G.-Z."/>
            <person name="Liu X.-D."/>
            <person name="Liao X.-Y."/>
            <person name="Jiang Y.-T."/>
            <person name="Yu X."/>
            <person name="Hao Y."/>
            <person name="Huang J."/>
            <person name="Zhao X.-W."/>
            <person name="Ke S."/>
            <person name="Chen Y.-Y."/>
            <person name="Wu W.-L."/>
            <person name="Hsu J.-L."/>
            <person name="Lin Y.-F."/>
            <person name="Huang M.-D."/>
            <person name="Li C.-Y."/>
            <person name="Huang L."/>
            <person name="Wang Z.-W."/>
            <person name="Zhao X."/>
            <person name="Zhong W.-Y."/>
            <person name="Peng D.-H."/>
            <person name="Ahmad S."/>
            <person name="Lan S."/>
            <person name="Zhang J.-S."/>
            <person name="Tsai W.-C."/>
            <person name="Van De Peer Y."/>
            <person name="Liu Z.-J."/>
        </authorList>
    </citation>
    <scope>NUCLEOTIDE SEQUENCE</scope>
    <source>
        <strain evidence="1">CP</strain>
        <tissue evidence="1">Leaves</tissue>
    </source>
</reference>
<comment type="caution">
    <text evidence="1">The sequence shown here is derived from an EMBL/GenBank/DDBJ whole genome shotgun (WGS) entry which is preliminary data.</text>
</comment>
<dbReference type="EMBL" id="JAUJYO010000019">
    <property type="protein sequence ID" value="KAK1287434.1"/>
    <property type="molecule type" value="Genomic_DNA"/>
</dbReference>
<dbReference type="InterPro" id="IPR036397">
    <property type="entry name" value="RNaseH_sf"/>
</dbReference>
<organism evidence="1 2">
    <name type="scientific">Acorus calamus</name>
    <name type="common">Sweet flag</name>
    <dbReference type="NCBI Taxonomy" id="4465"/>
    <lineage>
        <taxon>Eukaryota</taxon>
        <taxon>Viridiplantae</taxon>
        <taxon>Streptophyta</taxon>
        <taxon>Embryophyta</taxon>
        <taxon>Tracheophyta</taxon>
        <taxon>Spermatophyta</taxon>
        <taxon>Magnoliopsida</taxon>
        <taxon>Liliopsida</taxon>
        <taxon>Acoraceae</taxon>
        <taxon>Acorus</taxon>
    </lineage>
</organism>
<evidence type="ECO:0000313" key="1">
    <source>
        <dbReference type="EMBL" id="KAK1287434.1"/>
    </source>
</evidence>
<dbReference type="Gene3D" id="3.30.420.10">
    <property type="entry name" value="Ribonuclease H-like superfamily/Ribonuclease H"/>
    <property type="match status" value="1"/>
</dbReference>
<protein>
    <submittedName>
        <fullName evidence="1">Uncharacterized protein</fullName>
    </submittedName>
</protein>
<dbReference type="Proteomes" id="UP001180020">
    <property type="component" value="Unassembled WGS sequence"/>
</dbReference>
<sequence length="89" mass="10094">MAEPFKELMGGTIGLVKMASILKIDTTNPHQAGYDSLMTGKVFLAIRKKFKLDEDKFRGNLWGLPSANPLIELFFDDGKKMRVIPSYWD</sequence>